<accession>A0ABV9RWZ9</accession>
<dbReference type="Proteomes" id="UP001595859">
    <property type="component" value="Unassembled WGS sequence"/>
</dbReference>
<evidence type="ECO:0000256" key="1">
    <source>
        <dbReference type="SAM" id="MobiDB-lite"/>
    </source>
</evidence>
<feature type="region of interest" description="Disordered" evidence="1">
    <location>
        <begin position="1"/>
        <end position="40"/>
    </location>
</feature>
<dbReference type="RefSeq" id="WP_378054962.1">
    <property type="nucleotide sequence ID" value="NZ_JBHSIS010000002.1"/>
</dbReference>
<gene>
    <name evidence="2" type="ORF">ACFPCV_05835</name>
</gene>
<evidence type="ECO:0000313" key="2">
    <source>
        <dbReference type="EMBL" id="MFC4853016.1"/>
    </source>
</evidence>
<name>A0ABV9RWZ9_9PSEU</name>
<reference evidence="3" key="1">
    <citation type="journal article" date="2019" name="Int. J. Syst. Evol. Microbiol.">
        <title>The Global Catalogue of Microorganisms (GCM) 10K type strain sequencing project: providing services to taxonomists for standard genome sequencing and annotation.</title>
        <authorList>
            <consortium name="The Broad Institute Genomics Platform"/>
            <consortium name="The Broad Institute Genome Sequencing Center for Infectious Disease"/>
            <person name="Wu L."/>
            <person name="Ma J."/>
        </authorList>
    </citation>
    <scope>NUCLEOTIDE SEQUENCE [LARGE SCALE GENOMIC DNA]</scope>
    <source>
        <strain evidence="3">ZS-22-S1</strain>
    </source>
</reference>
<protein>
    <submittedName>
        <fullName evidence="2">Inositol monophosphatase family protein</fullName>
    </submittedName>
</protein>
<dbReference type="InterPro" id="IPR000760">
    <property type="entry name" value="Inositol_monophosphatase-like"/>
</dbReference>
<proteinExistence type="predicted"/>
<dbReference type="Pfam" id="PF00459">
    <property type="entry name" value="Inositol_P"/>
    <property type="match status" value="1"/>
</dbReference>
<dbReference type="Gene3D" id="3.30.540.10">
    <property type="entry name" value="Fructose-1,6-Bisphosphatase, subunit A, domain 1"/>
    <property type="match status" value="1"/>
</dbReference>
<comment type="caution">
    <text evidence="2">The sequence shown here is derived from an EMBL/GenBank/DDBJ whole genome shotgun (WGS) entry which is preliminary data.</text>
</comment>
<dbReference type="PRINTS" id="PR00377">
    <property type="entry name" value="IMPHPHTASES"/>
</dbReference>
<organism evidence="2 3">
    <name type="scientific">Actinophytocola glycyrrhizae</name>
    <dbReference type="NCBI Taxonomy" id="2044873"/>
    <lineage>
        <taxon>Bacteria</taxon>
        <taxon>Bacillati</taxon>
        <taxon>Actinomycetota</taxon>
        <taxon>Actinomycetes</taxon>
        <taxon>Pseudonocardiales</taxon>
        <taxon>Pseudonocardiaceae</taxon>
    </lineage>
</organism>
<dbReference type="SUPFAM" id="SSF56655">
    <property type="entry name" value="Carbohydrate phosphatase"/>
    <property type="match status" value="1"/>
</dbReference>
<sequence length="197" mass="21502">MRRCFPRGVQHVERHARDARPKDGFVGEEGGRSGPNGAERHWLVDPLGGTRNFAARTPLVAVNVALHGTGGVLAVTADPFSGEVFWIGGEGAHVHSEAGDAPLRPDPGSRLADLDPPFPNATWFRAVDLLTSDRFTLHPQVLSTSLALVWVADRRVVAKPEDGVESTATWAVPCWSFWRYWGLAPPTRMATLVPLWV</sequence>
<dbReference type="EMBL" id="JBHSIS010000002">
    <property type="protein sequence ID" value="MFC4853016.1"/>
    <property type="molecule type" value="Genomic_DNA"/>
</dbReference>
<evidence type="ECO:0000313" key="3">
    <source>
        <dbReference type="Proteomes" id="UP001595859"/>
    </source>
</evidence>
<feature type="compositionally biased region" description="Basic and acidic residues" evidence="1">
    <location>
        <begin position="10"/>
        <end position="31"/>
    </location>
</feature>
<keyword evidence="3" id="KW-1185">Reference proteome</keyword>